<dbReference type="OrthoDB" id="5486168at2"/>
<organism evidence="1 2">
    <name type="scientific">Polyangium fumosum</name>
    <dbReference type="NCBI Taxonomy" id="889272"/>
    <lineage>
        <taxon>Bacteria</taxon>
        <taxon>Pseudomonadati</taxon>
        <taxon>Myxococcota</taxon>
        <taxon>Polyangia</taxon>
        <taxon>Polyangiales</taxon>
        <taxon>Polyangiaceae</taxon>
        <taxon>Polyangium</taxon>
    </lineage>
</organism>
<evidence type="ECO:0000313" key="2">
    <source>
        <dbReference type="Proteomes" id="UP000309215"/>
    </source>
</evidence>
<evidence type="ECO:0000313" key="1">
    <source>
        <dbReference type="EMBL" id="TKD04451.1"/>
    </source>
</evidence>
<dbReference type="EMBL" id="SSMQ01000024">
    <property type="protein sequence ID" value="TKD04451.1"/>
    <property type="molecule type" value="Genomic_DNA"/>
</dbReference>
<accession>A0A4U1J9H4</accession>
<dbReference type="RefSeq" id="WP_136931176.1">
    <property type="nucleotide sequence ID" value="NZ_SSMQ01000024.1"/>
</dbReference>
<keyword evidence="2" id="KW-1185">Reference proteome</keyword>
<dbReference type="Proteomes" id="UP000309215">
    <property type="component" value="Unassembled WGS sequence"/>
</dbReference>
<dbReference type="InterPro" id="IPR024096">
    <property type="entry name" value="NO_sig/Golgi_transp_ligand-bd"/>
</dbReference>
<dbReference type="Gene3D" id="3.30.1380.20">
    <property type="entry name" value="Trafficking protein particle complex subunit 3"/>
    <property type="match status" value="1"/>
</dbReference>
<name>A0A4U1J9H4_9BACT</name>
<dbReference type="SUPFAM" id="SSF111126">
    <property type="entry name" value="Ligand-binding domain in the NO signalling and Golgi transport"/>
    <property type="match status" value="1"/>
</dbReference>
<dbReference type="AlphaFoldDB" id="A0A4U1J9H4"/>
<protein>
    <recommendedName>
        <fullName evidence="3">4-vinyl reductase 4VR domain-containing protein</fullName>
    </recommendedName>
</protein>
<sequence>MRSLGELVRDLQPHSLLTLSDQLVYVQSHHHAIFLDQTVSDALGGEGWAVRKQSAFESSHALLEAVFKAQSVEGAKDRLEAASTLFSAMGHGKLVFDVTAEGGMVRGEALFYGASFAEKYGKKIRHKQPVDSFAAGFSAAAASLAFPSDWGHFEAEEVACVGRGDAGCTFTLSRRPERPRLGMAVTRQVVAGLPLKAPPLDAPASQYPHAIPSAMRVLRNLAATEEGALAAFGVRLAIVPVGYVNQITFDTMHLLESRTPELVPVYAALVREAAQAGAFHLLGGVLSSPEWAISSKATGPVEHRLEKLLSIARVLGWGRWYSVEFFPGQSLVVRSPTTQESIYYGTRYGASVRNRLFFQQGAVLAVMQLLHRVDFAVPNPISAKSYAGLFGGGGVRFHVEETRSPLRGDDMCEIVVEVLADR</sequence>
<gene>
    <name evidence="1" type="ORF">E8A74_22840</name>
</gene>
<proteinExistence type="predicted"/>
<comment type="caution">
    <text evidence="1">The sequence shown here is derived from an EMBL/GenBank/DDBJ whole genome shotgun (WGS) entry which is preliminary data.</text>
</comment>
<reference evidence="1 2" key="1">
    <citation type="submission" date="2019-04" db="EMBL/GenBank/DDBJ databases">
        <authorList>
            <person name="Li Y."/>
            <person name="Wang J."/>
        </authorList>
    </citation>
    <scope>NUCLEOTIDE SEQUENCE [LARGE SCALE GENOMIC DNA]</scope>
    <source>
        <strain evidence="1 2">DSM 14668</strain>
    </source>
</reference>
<evidence type="ECO:0008006" key="3">
    <source>
        <dbReference type="Google" id="ProtNLM"/>
    </source>
</evidence>